<dbReference type="Gene3D" id="1.20.1110.10">
    <property type="entry name" value="Calcium-transporting ATPase, transmembrane domain"/>
    <property type="match status" value="1"/>
</dbReference>
<dbReference type="OrthoDB" id="523110at2759"/>
<dbReference type="AlphaFoldDB" id="A0A2J8AHQ3"/>
<keyword evidence="2" id="KW-0812">Transmembrane</keyword>
<feature type="region of interest" description="Disordered" evidence="1">
    <location>
        <begin position="120"/>
        <end position="145"/>
    </location>
</feature>
<reference evidence="3 4" key="1">
    <citation type="journal article" date="2017" name="Mol. Biol. Evol.">
        <title>The 4-celled Tetrabaena socialis nuclear genome reveals the essential components for genetic control of cell number at the origin of multicellularity in the volvocine lineage.</title>
        <authorList>
            <person name="Featherston J."/>
            <person name="Arakaki Y."/>
            <person name="Hanschen E.R."/>
            <person name="Ferris P.J."/>
            <person name="Michod R.E."/>
            <person name="Olson B.J.S.C."/>
            <person name="Nozaki H."/>
            <person name="Durand P.M."/>
        </authorList>
    </citation>
    <scope>NUCLEOTIDE SEQUENCE [LARGE SCALE GENOMIC DNA]</scope>
    <source>
        <strain evidence="3 4">NIES-571</strain>
    </source>
</reference>
<evidence type="ECO:0000256" key="2">
    <source>
        <dbReference type="SAM" id="Phobius"/>
    </source>
</evidence>
<feature type="compositionally biased region" description="Basic and acidic residues" evidence="1">
    <location>
        <begin position="120"/>
        <end position="131"/>
    </location>
</feature>
<feature type="compositionally biased region" description="Polar residues" evidence="1">
    <location>
        <begin position="132"/>
        <end position="145"/>
    </location>
</feature>
<protein>
    <submittedName>
        <fullName evidence="3">Putative proton ATPase 1B</fullName>
    </submittedName>
</protein>
<name>A0A2J8AHQ3_9CHLO</name>
<keyword evidence="2" id="KW-0472">Membrane</keyword>
<feature type="transmembrane region" description="Helical" evidence="2">
    <location>
        <begin position="213"/>
        <end position="231"/>
    </location>
</feature>
<comment type="caution">
    <text evidence="3">The sequence shown here is derived from an EMBL/GenBank/DDBJ whole genome shotgun (WGS) entry which is preliminary data.</text>
</comment>
<evidence type="ECO:0000256" key="1">
    <source>
        <dbReference type="SAM" id="MobiDB-lite"/>
    </source>
</evidence>
<proteinExistence type="predicted"/>
<gene>
    <name evidence="3" type="ORF">TSOC_001095</name>
</gene>
<evidence type="ECO:0000313" key="4">
    <source>
        <dbReference type="Proteomes" id="UP000236333"/>
    </source>
</evidence>
<keyword evidence="4" id="KW-1185">Reference proteome</keyword>
<organism evidence="3 4">
    <name type="scientific">Tetrabaena socialis</name>
    <dbReference type="NCBI Taxonomy" id="47790"/>
    <lineage>
        <taxon>Eukaryota</taxon>
        <taxon>Viridiplantae</taxon>
        <taxon>Chlorophyta</taxon>
        <taxon>core chlorophytes</taxon>
        <taxon>Chlorophyceae</taxon>
        <taxon>CS clade</taxon>
        <taxon>Chlamydomonadales</taxon>
        <taxon>Tetrabaenaceae</taxon>
        <taxon>Tetrabaena</taxon>
    </lineage>
</organism>
<sequence>MSTTEQLDLEVDGILEMSPARSAPSAVSAANPGKTGRLNYGLHDVVVRVPVSDKVKEAKRATIEGKPNILAAPSWQQTVALAPGKHAPTFSGAALSNTLTPAHLNSKDLRKLAGSTAVRADKDASTLDRTRSPTQAPGGWSTSTTLPSKSVSVSDFLTLFSARTHDGFFWSVAPSPILMCAAMVALSLSTALACAWPEGSLDRTPVQGLARGTYTLMPLWIWIYCIFWWFVQDALKSHVHRMRSARQQRVGSINLEREPAPCAGNLHALQGRGAARTCRLTPPGDTGAPGLLLRHYGLDRTAFAAGAVVASRFLAARVAEGAAQRVYDMVDVLRALPAASRGPQYNVVGNVVAAGPAAKAAKAAAAAVV</sequence>
<feature type="transmembrane region" description="Helical" evidence="2">
    <location>
        <begin position="168"/>
        <end position="193"/>
    </location>
</feature>
<dbReference type="EMBL" id="PGGS01000016">
    <property type="protein sequence ID" value="PNH12031.1"/>
    <property type="molecule type" value="Genomic_DNA"/>
</dbReference>
<evidence type="ECO:0000313" key="3">
    <source>
        <dbReference type="EMBL" id="PNH12031.1"/>
    </source>
</evidence>
<keyword evidence="2" id="KW-1133">Transmembrane helix</keyword>
<dbReference type="Proteomes" id="UP000236333">
    <property type="component" value="Unassembled WGS sequence"/>
</dbReference>
<accession>A0A2J8AHQ3</accession>